<sequence>MADRTQTLHPTIVSDGHGTAVLKQRNTLMCVTRFKHGAAELKQRNTLMHGGRFAHFTKEGKQMVNGCLSPIFRLKRKRQPTQETNQRPWTMTNQCKAKSTEIVQQTQLKAGSSSIREHLEAILTGDLISTWESRRERPTLYFEDEQLDEVAVIRETPRARQQNDWIDVVMNVLVP</sequence>
<dbReference type="AlphaFoldDB" id="A0AAV2IYB8"/>
<accession>A0AAV2IYB8</accession>
<organism evidence="1 2">
    <name type="scientific">Knipowitschia caucasica</name>
    <name type="common">Caucasian dwarf goby</name>
    <name type="synonym">Pomatoschistus caucasicus</name>
    <dbReference type="NCBI Taxonomy" id="637954"/>
    <lineage>
        <taxon>Eukaryota</taxon>
        <taxon>Metazoa</taxon>
        <taxon>Chordata</taxon>
        <taxon>Craniata</taxon>
        <taxon>Vertebrata</taxon>
        <taxon>Euteleostomi</taxon>
        <taxon>Actinopterygii</taxon>
        <taxon>Neopterygii</taxon>
        <taxon>Teleostei</taxon>
        <taxon>Neoteleostei</taxon>
        <taxon>Acanthomorphata</taxon>
        <taxon>Gobiaria</taxon>
        <taxon>Gobiiformes</taxon>
        <taxon>Gobioidei</taxon>
        <taxon>Gobiidae</taxon>
        <taxon>Gobiinae</taxon>
        <taxon>Knipowitschia</taxon>
    </lineage>
</organism>
<proteinExistence type="predicted"/>
<protein>
    <submittedName>
        <fullName evidence="1">Uncharacterized protein</fullName>
    </submittedName>
</protein>
<dbReference type="EMBL" id="OZ035823">
    <property type="protein sequence ID" value="CAL1570050.1"/>
    <property type="molecule type" value="Genomic_DNA"/>
</dbReference>
<reference evidence="1 2" key="1">
    <citation type="submission" date="2024-04" db="EMBL/GenBank/DDBJ databases">
        <authorList>
            <person name="Waldvogel A.-M."/>
            <person name="Schoenle A."/>
        </authorList>
    </citation>
    <scope>NUCLEOTIDE SEQUENCE [LARGE SCALE GENOMIC DNA]</scope>
</reference>
<keyword evidence="2" id="KW-1185">Reference proteome</keyword>
<gene>
    <name evidence="1" type="ORF">KC01_LOCUS2395</name>
</gene>
<evidence type="ECO:0000313" key="1">
    <source>
        <dbReference type="EMBL" id="CAL1570050.1"/>
    </source>
</evidence>
<dbReference type="Proteomes" id="UP001497482">
    <property type="component" value="Chromosome 1"/>
</dbReference>
<evidence type="ECO:0000313" key="2">
    <source>
        <dbReference type="Proteomes" id="UP001497482"/>
    </source>
</evidence>
<name>A0AAV2IYB8_KNICA</name>